<dbReference type="InterPro" id="IPR005381">
    <property type="entry name" value="Znf-XS_domain"/>
</dbReference>
<dbReference type="AlphaFoldDB" id="A0A834GWH8"/>
<organism evidence="2 3">
    <name type="scientific">Rhododendron simsii</name>
    <name type="common">Sims's rhododendron</name>
    <dbReference type="NCBI Taxonomy" id="118357"/>
    <lineage>
        <taxon>Eukaryota</taxon>
        <taxon>Viridiplantae</taxon>
        <taxon>Streptophyta</taxon>
        <taxon>Embryophyta</taxon>
        <taxon>Tracheophyta</taxon>
        <taxon>Spermatophyta</taxon>
        <taxon>Magnoliopsida</taxon>
        <taxon>eudicotyledons</taxon>
        <taxon>Gunneridae</taxon>
        <taxon>Pentapetalae</taxon>
        <taxon>asterids</taxon>
        <taxon>Ericales</taxon>
        <taxon>Ericaceae</taxon>
        <taxon>Ericoideae</taxon>
        <taxon>Rhodoreae</taxon>
        <taxon>Rhododendron</taxon>
    </lineage>
</organism>
<gene>
    <name evidence="2" type="ORF">RHSIM_Rhsim06G0089800</name>
</gene>
<comment type="caution">
    <text evidence="2">The sequence shown here is derived from an EMBL/GenBank/DDBJ whole genome shotgun (WGS) entry which is preliminary data.</text>
</comment>
<evidence type="ECO:0000313" key="3">
    <source>
        <dbReference type="Proteomes" id="UP000626092"/>
    </source>
</evidence>
<accession>A0A834GWH8</accession>
<dbReference type="Proteomes" id="UP000626092">
    <property type="component" value="Unassembled WGS sequence"/>
</dbReference>
<dbReference type="OrthoDB" id="1735663at2759"/>
<proteinExistence type="predicted"/>
<reference evidence="2" key="1">
    <citation type="submission" date="2019-11" db="EMBL/GenBank/DDBJ databases">
        <authorList>
            <person name="Liu Y."/>
            <person name="Hou J."/>
            <person name="Li T.-Q."/>
            <person name="Guan C.-H."/>
            <person name="Wu X."/>
            <person name="Wu H.-Z."/>
            <person name="Ling F."/>
            <person name="Zhang R."/>
            <person name="Shi X.-G."/>
            <person name="Ren J.-P."/>
            <person name="Chen E.-F."/>
            <person name="Sun J.-M."/>
        </authorList>
    </citation>
    <scope>NUCLEOTIDE SEQUENCE</scope>
    <source>
        <strain evidence="2">Adult_tree_wgs_1</strain>
        <tissue evidence="2">Leaves</tissue>
    </source>
</reference>
<keyword evidence="3" id="KW-1185">Reference proteome</keyword>
<evidence type="ECO:0000259" key="1">
    <source>
        <dbReference type="Pfam" id="PF03470"/>
    </source>
</evidence>
<dbReference type="Pfam" id="PF03470">
    <property type="entry name" value="zf-XS"/>
    <property type="match status" value="1"/>
</dbReference>
<dbReference type="InterPro" id="IPR045177">
    <property type="entry name" value="FDM1-5/IDN2"/>
</dbReference>
<protein>
    <recommendedName>
        <fullName evidence="1">Zinc finger-XS domain-containing protein</fullName>
    </recommendedName>
</protein>
<evidence type="ECO:0000313" key="2">
    <source>
        <dbReference type="EMBL" id="KAF7141680.1"/>
    </source>
</evidence>
<dbReference type="PANTHER" id="PTHR21596">
    <property type="entry name" value="RIBONUCLEASE P SUBUNIT P38"/>
    <property type="match status" value="1"/>
</dbReference>
<dbReference type="GO" id="GO:0080188">
    <property type="term" value="P:gene silencing by siRNA-directed DNA methylation"/>
    <property type="evidence" value="ECO:0007669"/>
    <property type="project" value="InterPro"/>
</dbReference>
<sequence>MFMAKLLGSEMASNLQPQTGQQMDLDHGLLFEQASALVKGLHTSQSSPPYVFKTLDPALNKSKAISTNPRLLRLASSVDGMENSRLYDLLRHILGNPNMSDCDLKKLCDSYFRDANFTADIRSCSMLEGLHCTLVFQYGELYQVDVTKFSITNVERQPLQHDTDGYDCGLFVIKFMQGFNYPSGVHRMDDTERPRLLMELCGDDNNRDALEVMKKFQAWKAEKGNISESSSDISDSEINEYKDKSYEELKKGNYRVKNRDGSLRCPFCLGKKKQQFKYRDLLQHAPRVGSGAVWRKAKT</sequence>
<name>A0A834GWH8_RHOSS</name>
<feature type="domain" description="Zinc finger-XS" evidence="1">
    <location>
        <begin position="265"/>
        <end position="298"/>
    </location>
</feature>
<dbReference type="EMBL" id="WJXA01000006">
    <property type="protein sequence ID" value="KAF7141680.1"/>
    <property type="molecule type" value="Genomic_DNA"/>
</dbReference>
<dbReference type="PANTHER" id="PTHR21596:SF3">
    <property type="entry name" value="FACTOR OF DNA METHYLATION 1-RELATED"/>
    <property type="match status" value="1"/>
</dbReference>